<dbReference type="Proteomes" id="UP001239795">
    <property type="component" value="Unassembled WGS sequence"/>
</dbReference>
<gene>
    <name evidence="1" type="ORF">CMEL01_13177</name>
</gene>
<name>A0AAI9UR00_9PEZI</name>
<accession>A0AAI9UR00</accession>
<feature type="non-terminal residue" evidence="1">
    <location>
        <position position="1"/>
    </location>
</feature>
<keyword evidence="2" id="KW-1185">Reference proteome</keyword>
<evidence type="ECO:0000313" key="2">
    <source>
        <dbReference type="Proteomes" id="UP001239795"/>
    </source>
</evidence>
<evidence type="ECO:0000313" key="1">
    <source>
        <dbReference type="EMBL" id="KAK1463108.1"/>
    </source>
</evidence>
<dbReference type="EMBL" id="MLGG01000007">
    <property type="protein sequence ID" value="KAK1463108.1"/>
    <property type="molecule type" value="Genomic_DNA"/>
</dbReference>
<organism evidence="1 2">
    <name type="scientific">Colletotrichum melonis</name>
    <dbReference type="NCBI Taxonomy" id="1209925"/>
    <lineage>
        <taxon>Eukaryota</taxon>
        <taxon>Fungi</taxon>
        <taxon>Dikarya</taxon>
        <taxon>Ascomycota</taxon>
        <taxon>Pezizomycotina</taxon>
        <taxon>Sordariomycetes</taxon>
        <taxon>Hypocreomycetidae</taxon>
        <taxon>Glomerellales</taxon>
        <taxon>Glomerellaceae</taxon>
        <taxon>Colletotrichum</taxon>
        <taxon>Colletotrichum acutatum species complex</taxon>
    </lineage>
</organism>
<proteinExistence type="predicted"/>
<protein>
    <submittedName>
        <fullName evidence="1">Uncharacterized protein</fullName>
    </submittedName>
</protein>
<reference evidence="1 2" key="1">
    <citation type="submission" date="2016-10" db="EMBL/GenBank/DDBJ databases">
        <title>The genome sequence of Colletotrichum fioriniae PJ7.</title>
        <authorList>
            <person name="Baroncelli R."/>
        </authorList>
    </citation>
    <scope>NUCLEOTIDE SEQUENCE [LARGE SCALE GENOMIC DNA]</scope>
    <source>
        <strain evidence="1">Col 31</strain>
    </source>
</reference>
<comment type="caution">
    <text evidence="1">The sequence shown here is derived from an EMBL/GenBank/DDBJ whole genome shotgun (WGS) entry which is preliminary data.</text>
</comment>
<dbReference type="AlphaFoldDB" id="A0AAI9UR00"/>
<sequence length="187" mass="21015">VSRFFLRFFLKKIKGRKKERIESLGFSFSSELRAVNAHADVLFQQSYNAAILSIVISLGGFRKAPGIRNAASLIFHPEYCRDGLRPDDLTPTPQQCAAVLMHVLCEPEFGDGSMVETKLVGSKDDNSVSVRERMILTVLPSATSARFSQVLQPIALRGDLFGKHILECLGRQHLHRGYGFKRIRRRA</sequence>